<dbReference type="Gene3D" id="3.30.200.20">
    <property type="entry name" value="Phosphorylase Kinase, domain 1"/>
    <property type="match status" value="2"/>
</dbReference>
<evidence type="ECO:0000256" key="12">
    <source>
        <dbReference type="ARBA" id="ARBA00022840"/>
    </source>
</evidence>
<dbReference type="InterPro" id="IPR014930">
    <property type="entry name" value="Myotonic_dystrophy_kinase_coil"/>
</dbReference>
<dbReference type="SMART" id="SM00220">
    <property type="entry name" value="S_TKc"/>
    <property type="match status" value="1"/>
</dbReference>
<keyword evidence="8" id="KW-0808">Transferase</keyword>
<evidence type="ECO:0000256" key="15">
    <source>
        <dbReference type="SAM" id="MobiDB-lite"/>
    </source>
</evidence>
<dbReference type="EC" id="2.7.11.1" evidence="4"/>
<name>A0ABN9KZG6_9NEOB</name>
<keyword evidence="9" id="KW-0479">Metal-binding</keyword>
<feature type="compositionally biased region" description="Polar residues" evidence="15">
    <location>
        <begin position="592"/>
        <end position="602"/>
    </location>
</feature>
<dbReference type="InterPro" id="IPR008271">
    <property type="entry name" value="Ser/Thr_kinase_AS"/>
</dbReference>
<dbReference type="PROSITE" id="PS51285">
    <property type="entry name" value="AGC_KINASE_CTER"/>
    <property type="match status" value="1"/>
</dbReference>
<dbReference type="Gene3D" id="1.20.5.340">
    <property type="match status" value="1"/>
</dbReference>
<reference evidence="18" key="1">
    <citation type="submission" date="2023-07" db="EMBL/GenBank/DDBJ databases">
        <authorList>
            <person name="Stuckert A."/>
        </authorList>
    </citation>
    <scope>NUCLEOTIDE SEQUENCE</scope>
</reference>
<dbReference type="PANTHER" id="PTHR22988:SF79">
    <property type="entry name" value="LOW QUALITY PROTEIN: MYOTONIN-PROTEIN KINASE"/>
    <property type="match status" value="1"/>
</dbReference>
<organism evidence="18 19">
    <name type="scientific">Ranitomeya imitator</name>
    <name type="common">mimic poison frog</name>
    <dbReference type="NCBI Taxonomy" id="111125"/>
    <lineage>
        <taxon>Eukaryota</taxon>
        <taxon>Metazoa</taxon>
        <taxon>Chordata</taxon>
        <taxon>Craniata</taxon>
        <taxon>Vertebrata</taxon>
        <taxon>Euteleostomi</taxon>
        <taxon>Amphibia</taxon>
        <taxon>Batrachia</taxon>
        <taxon>Anura</taxon>
        <taxon>Neobatrachia</taxon>
        <taxon>Hyloidea</taxon>
        <taxon>Dendrobatidae</taxon>
        <taxon>Dendrobatinae</taxon>
        <taxon>Ranitomeya</taxon>
    </lineage>
</organism>
<evidence type="ECO:0000256" key="13">
    <source>
        <dbReference type="ARBA" id="ARBA00023054"/>
    </source>
</evidence>
<dbReference type="InterPro" id="IPR011009">
    <property type="entry name" value="Kinase-like_dom_sf"/>
</dbReference>
<evidence type="ECO:0000256" key="11">
    <source>
        <dbReference type="ARBA" id="ARBA00022777"/>
    </source>
</evidence>
<dbReference type="PROSITE" id="PS50011">
    <property type="entry name" value="PROTEIN_KINASE_DOM"/>
    <property type="match status" value="1"/>
</dbReference>
<dbReference type="SMART" id="SM00133">
    <property type="entry name" value="S_TK_X"/>
    <property type="match status" value="1"/>
</dbReference>
<protein>
    <recommendedName>
        <fullName evidence="4">non-specific serine/threonine protein kinase</fullName>
        <ecNumber evidence="4">2.7.11.1</ecNumber>
    </recommendedName>
</protein>
<evidence type="ECO:0000256" key="8">
    <source>
        <dbReference type="ARBA" id="ARBA00022679"/>
    </source>
</evidence>
<keyword evidence="13 14" id="KW-0175">Coiled coil</keyword>
<keyword evidence="11" id="KW-0418">Kinase</keyword>
<proteinExistence type="inferred from homology"/>
<feature type="domain" description="Protein kinase" evidence="16">
    <location>
        <begin position="24"/>
        <end position="330"/>
    </location>
</feature>
<dbReference type="SUPFAM" id="SSF90257">
    <property type="entry name" value="Myosin rod fragments"/>
    <property type="match status" value="1"/>
</dbReference>
<evidence type="ECO:0000256" key="1">
    <source>
        <dbReference type="ARBA" id="ARBA00001946"/>
    </source>
</evidence>
<comment type="caution">
    <text evidence="18">The sequence shown here is derived from an EMBL/GenBank/DDBJ whole genome shotgun (WGS) entry which is preliminary data.</text>
</comment>
<evidence type="ECO:0000259" key="17">
    <source>
        <dbReference type="PROSITE" id="PS51285"/>
    </source>
</evidence>
<sequence>MVVDDEEKANILNTFFSTVFTVENEMLGEIPRNNENPILRVTNLTQEEVRNRLNKIKIDKSPGPDGIHPRVLRELSNVAVVRKKSNAQVYALKIMNKWDLLKRSDVACFREEREVLVNGDKRWITQLHFAFQDDNYLYLVMDYYVGGDLLSLLSKFSDGFPPHMAIFYLAEMVMAVNSVHSLGYIHRDIKPDNMLLNRSGHIHLGDFGSCLKLRQDGTVSCSVAVGTPDYLSPEILLALEDHTLSYGVECDWWSIGACAYEMFFGHPPFYAESVVETYGKILHYKEHFNFPSSASELPPEALDFISSLICDRESRLGINGLQDFQSHPLFDEIDWERLREFFPPFVPESGGATDTSNFDVVEDQLSEMISGGGETISDVGDSSPLGVNLPFVGYSYTYRDDGRDHVWGNLRNTCACNVRTHLMSHGENLESHLDPSLLSELRNALQSEVEAREALSSEMSLLQAANQSLASRLYEADQLNSELQSKIRSLEQQLKDRDGGGDEEEEERGCSALMGVAWSGLGLVPPLFLRCRPHLLCVNDASNFIHTVFSFSLLCRHTSVMIRASSKQEKPNKQAGQKKTANKITKAELSYAEQQATGTIQEEASPILEH</sequence>
<comment type="cofactor">
    <cofactor evidence="1">
        <name>Mg(2+)</name>
        <dbReference type="ChEBI" id="CHEBI:18420"/>
    </cofactor>
</comment>
<dbReference type="Gene3D" id="1.10.510.10">
    <property type="entry name" value="Transferase(Phosphotransferase) domain 1"/>
    <property type="match status" value="1"/>
</dbReference>
<evidence type="ECO:0000256" key="14">
    <source>
        <dbReference type="SAM" id="Coils"/>
    </source>
</evidence>
<evidence type="ECO:0000256" key="6">
    <source>
        <dbReference type="ARBA" id="ARBA00022527"/>
    </source>
</evidence>
<evidence type="ECO:0000256" key="10">
    <source>
        <dbReference type="ARBA" id="ARBA00022741"/>
    </source>
</evidence>
<comment type="similarity">
    <text evidence="3">Belongs to the protein kinase superfamily. AGC Ser/Thr protein kinase family. DMPK subfamily.</text>
</comment>
<evidence type="ECO:0000256" key="9">
    <source>
        <dbReference type="ARBA" id="ARBA00022723"/>
    </source>
</evidence>
<dbReference type="InterPro" id="IPR050839">
    <property type="entry name" value="Rho-assoc_Ser/Thr_Kinase"/>
</dbReference>
<evidence type="ECO:0000313" key="19">
    <source>
        <dbReference type="Proteomes" id="UP001176940"/>
    </source>
</evidence>
<feature type="region of interest" description="Disordered" evidence="15">
    <location>
        <begin position="591"/>
        <end position="610"/>
    </location>
</feature>
<evidence type="ECO:0000256" key="2">
    <source>
        <dbReference type="ARBA" id="ARBA00004496"/>
    </source>
</evidence>
<dbReference type="Pfam" id="PF00069">
    <property type="entry name" value="Pkinase"/>
    <property type="match status" value="1"/>
</dbReference>
<evidence type="ECO:0000256" key="7">
    <source>
        <dbReference type="ARBA" id="ARBA00022553"/>
    </source>
</evidence>
<evidence type="ECO:0000256" key="5">
    <source>
        <dbReference type="ARBA" id="ARBA00022490"/>
    </source>
</evidence>
<evidence type="ECO:0000259" key="16">
    <source>
        <dbReference type="PROSITE" id="PS50011"/>
    </source>
</evidence>
<keyword evidence="19" id="KW-1185">Reference proteome</keyword>
<dbReference type="InterPro" id="IPR000961">
    <property type="entry name" value="AGC-kinase_C"/>
</dbReference>
<dbReference type="Pfam" id="PF08826">
    <property type="entry name" value="DMPK_coil"/>
    <property type="match status" value="1"/>
</dbReference>
<evidence type="ECO:0000313" key="18">
    <source>
        <dbReference type="EMBL" id="CAJ0929346.1"/>
    </source>
</evidence>
<dbReference type="InterPro" id="IPR000719">
    <property type="entry name" value="Prot_kinase_dom"/>
</dbReference>
<comment type="subcellular location">
    <subcellularLocation>
        <location evidence="2">Cytoplasm</location>
    </subcellularLocation>
</comment>
<keyword evidence="7" id="KW-0597">Phosphoprotein</keyword>
<dbReference type="Proteomes" id="UP001176940">
    <property type="component" value="Unassembled WGS sequence"/>
</dbReference>
<keyword evidence="6" id="KW-0723">Serine/threonine-protein kinase</keyword>
<dbReference type="PROSITE" id="PS00108">
    <property type="entry name" value="PROTEIN_KINASE_ST"/>
    <property type="match status" value="1"/>
</dbReference>
<dbReference type="SUPFAM" id="SSF56112">
    <property type="entry name" value="Protein kinase-like (PK-like)"/>
    <property type="match status" value="1"/>
</dbReference>
<dbReference type="EMBL" id="CAUEEQ010005824">
    <property type="protein sequence ID" value="CAJ0929346.1"/>
    <property type="molecule type" value="Genomic_DNA"/>
</dbReference>
<evidence type="ECO:0000256" key="4">
    <source>
        <dbReference type="ARBA" id="ARBA00012513"/>
    </source>
</evidence>
<gene>
    <name evidence="18" type="ORF">RIMI_LOCUS3795087</name>
</gene>
<keyword evidence="5" id="KW-0963">Cytoplasm</keyword>
<accession>A0ABN9KZG6</accession>
<feature type="domain" description="AGC-kinase C-terminal" evidence="17">
    <location>
        <begin position="331"/>
        <end position="406"/>
    </location>
</feature>
<keyword evidence="10" id="KW-0547">Nucleotide-binding</keyword>
<keyword evidence="12" id="KW-0067">ATP-binding</keyword>
<feature type="coiled-coil region" evidence="14">
    <location>
        <begin position="438"/>
        <end position="496"/>
    </location>
</feature>
<dbReference type="PANTHER" id="PTHR22988">
    <property type="entry name" value="MYOTONIC DYSTROPHY S/T KINASE-RELATED"/>
    <property type="match status" value="1"/>
</dbReference>
<evidence type="ECO:0000256" key="3">
    <source>
        <dbReference type="ARBA" id="ARBA00005719"/>
    </source>
</evidence>